<dbReference type="Gene3D" id="3.30.1150.10">
    <property type="match status" value="1"/>
</dbReference>
<protein>
    <recommendedName>
        <fullName evidence="10">Protein TonB</fullName>
    </recommendedName>
</protein>
<dbReference type="PANTHER" id="PTHR33446">
    <property type="entry name" value="PROTEIN TONB-RELATED"/>
    <property type="match status" value="1"/>
</dbReference>
<evidence type="ECO:0000256" key="7">
    <source>
        <dbReference type="ARBA" id="ARBA00022927"/>
    </source>
</evidence>
<keyword evidence="3 10" id="KW-0813">Transport</keyword>
<keyword evidence="8" id="KW-1133">Transmembrane helix</keyword>
<comment type="similarity">
    <text evidence="2 10">Belongs to the TonB family.</text>
</comment>
<dbReference type="GO" id="GO:0031992">
    <property type="term" value="F:energy transducer activity"/>
    <property type="evidence" value="ECO:0007669"/>
    <property type="project" value="InterPro"/>
</dbReference>
<feature type="domain" description="TonB C-terminal" evidence="12">
    <location>
        <begin position="178"/>
        <end position="266"/>
    </location>
</feature>
<comment type="subcellular location">
    <subcellularLocation>
        <location evidence="1 10">Cell inner membrane</location>
        <topology evidence="1 10">Single-pass membrane protein</topology>
        <orientation evidence="1 10">Periplasmic side</orientation>
    </subcellularLocation>
</comment>
<proteinExistence type="inferred from homology"/>
<dbReference type="GO" id="GO:0055085">
    <property type="term" value="P:transmembrane transport"/>
    <property type="evidence" value="ECO:0007669"/>
    <property type="project" value="InterPro"/>
</dbReference>
<evidence type="ECO:0000256" key="1">
    <source>
        <dbReference type="ARBA" id="ARBA00004383"/>
    </source>
</evidence>
<evidence type="ECO:0000256" key="11">
    <source>
        <dbReference type="SAM" id="MobiDB-lite"/>
    </source>
</evidence>
<name>A0A369YZL5_HAEPA</name>
<keyword evidence="4 10" id="KW-1003">Cell membrane</keyword>
<keyword evidence="5 10" id="KW-0997">Cell inner membrane</keyword>
<dbReference type="InterPro" id="IPR051045">
    <property type="entry name" value="TonB-dependent_transducer"/>
</dbReference>
<evidence type="ECO:0000256" key="5">
    <source>
        <dbReference type="ARBA" id="ARBA00022519"/>
    </source>
</evidence>
<keyword evidence="10" id="KW-0735">Signal-anchor</keyword>
<dbReference type="PRINTS" id="PR01374">
    <property type="entry name" value="TONBPROTEIN"/>
</dbReference>
<dbReference type="PANTHER" id="PTHR33446:SF2">
    <property type="entry name" value="PROTEIN TONB"/>
    <property type="match status" value="1"/>
</dbReference>
<gene>
    <name evidence="13" type="ORF">DPV87_07110</name>
</gene>
<keyword evidence="7 10" id="KW-0653">Protein transport</keyword>
<evidence type="ECO:0000256" key="6">
    <source>
        <dbReference type="ARBA" id="ARBA00022692"/>
    </source>
</evidence>
<dbReference type="SUPFAM" id="SSF74653">
    <property type="entry name" value="TolA/TonB C-terminal domain"/>
    <property type="match status" value="1"/>
</dbReference>
<dbReference type="GO" id="GO:0015891">
    <property type="term" value="P:siderophore transport"/>
    <property type="evidence" value="ECO:0007669"/>
    <property type="project" value="InterPro"/>
</dbReference>
<feature type="compositionally biased region" description="Low complexity" evidence="11">
    <location>
        <begin position="145"/>
        <end position="157"/>
    </location>
</feature>
<dbReference type="AlphaFoldDB" id="A0A369YZL5"/>
<evidence type="ECO:0000259" key="12">
    <source>
        <dbReference type="PROSITE" id="PS52015"/>
    </source>
</evidence>
<sequence>MNSQQTKRSLLGLLISLLVHGSILGALFWNWHTPHEAASNAPGEISTTISMEMIQGMRVEEPAPEPEPEPQQAEPEPEKQEVVADPTKKPEPEKKKEPEKKPEKPIEKPKPKPKEKPKEKPKNEVKAEKAVEMPKNLPIGDKNINSTATANSKATTTGQPGTNGIQGGSGANTDEHNAYRAAIRREIERHKRYPARAKMMRKQGIVNVSFSVGPDGSLSGERVTKSSGDESLDNAALEAVRSARPVGPKPAGFSSSLNVPISFTIQ</sequence>
<dbReference type="InterPro" id="IPR006260">
    <property type="entry name" value="TonB/TolA_C"/>
</dbReference>
<dbReference type="InterPro" id="IPR003538">
    <property type="entry name" value="TonB"/>
</dbReference>
<evidence type="ECO:0000256" key="10">
    <source>
        <dbReference type="RuleBase" id="RU362123"/>
    </source>
</evidence>
<evidence type="ECO:0000256" key="8">
    <source>
        <dbReference type="ARBA" id="ARBA00022989"/>
    </source>
</evidence>
<dbReference type="PROSITE" id="PS52015">
    <property type="entry name" value="TONB_CTD"/>
    <property type="match status" value="1"/>
</dbReference>
<evidence type="ECO:0000313" key="14">
    <source>
        <dbReference type="Proteomes" id="UP000253910"/>
    </source>
</evidence>
<dbReference type="InterPro" id="IPR037682">
    <property type="entry name" value="TonB_C"/>
</dbReference>
<keyword evidence="6" id="KW-0812">Transmembrane</keyword>
<dbReference type="Proteomes" id="UP000253910">
    <property type="component" value="Unassembled WGS sequence"/>
</dbReference>
<dbReference type="NCBIfam" id="TIGR01352">
    <property type="entry name" value="tonB_Cterm"/>
    <property type="match status" value="1"/>
</dbReference>
<reference evidence="13 14" key="1">
    <citation type="submission" date="2018-05" db="EMBL/GenBank/DDBJ databases">
        <title>Draft Genome Sequences for a Diverse set of 7 Haemophilus Species.</title>
        <authorList>
            <person name="Nichols M."/>
            <person name="Topaz N."/>
            <person name="Wang X."/>
            <person name="Wang X."/>
            <person name="Boxrud D."/>
        </authorList>
    </citation>
    <scope>NUCLEOTIDE SEQUENCE [LARGE SCALE GENOMIC DNA]</scope>
    <source>
        <strain evidence="13 14">C2008001710</strain>
    </source>
</reference>
<evidence type="ECO:0000256" key="3">
    <source>
        <dbReference type="ARBA" id="ARBA00022448"/>
    </source>
</evidence>
<feature type="compositionally biased region" description="Basic and acidic residues" evidence="11">
    <location>
        <begin position="76"/>
        <end position="132"/>
    </location>
</feature>
<accession>A0A369YZL5</accession>
<comment type="function">
    <text evidence="10">Interacts with outer membrane receptor proteins that carry out high-affinity binding and energy dependent uptake into the periplasmic space of specific substrates. It could act to transduce energy from the cytoplasmic membrane to specific energy-requiring processes in the outer membrane, resulting in the release into the periplasm of ligands bound by these outer membrane proteins.</text>
</comment>
<dbReference type="RefSeq" id="WP_111315656.1">
    <property type="nucleotide sequence ID" value="NZ_QEPW01000011.1"/>
</dbReference>
<dbReference type="GO" id="GO:0030288">
    <property type="term" value="C:outer membrane-bounded periplasmic space"/>
    <property type="evidence" value="ECO:0007669"/>
    <property type="project" value="InterPro"/>
</dbReference>
<feature type="region of interest" description="Disordered" evidence="11">
    <location>
        <begin position="60"/>
        <end position="174"/>
    </location>
</feature>
<dbReference type="Pfam" id="PF03544">
    <property type="entry name" value="TonB_C"/>
    <property type="match status" value="1"/>
</dbReference>
<keyword evidence="9" id="KW-0472">Membrane</keyword>
<evidence type="ECO:0000256" key="2">
    <source>
        <dbReference type="ARBA" id="ARBA00006555"/>
    </source>
</evidence>
<organism evidence="13 14">
    <name type="scientific">Haemophilus parainfluenzae</name>
    <dbReference type="NCBI Taxonomy" id="729"/>
    <lineage>
        <taxon>Bacteria</taxon>
        <taxon>Pseudomonadati</taxon>
        <taxon>Pseudomonadota</taxon>
        <taxon>Gammaproteobacteria</taxon>
        <taxon>Pasteurellales</taxon>
        <taxon>Pasteurellaceae</taxon>
        <taxon>Haemophilus</taxon>
    </lineage>
</organism>
<evidence type="ECO:0000313" key="13">
    <source>
        <dbReference type="EMBL" id="RDE90460.1"/>
    </source>
</evidence>
<dbReference type="GO" id="GO:0015031">
    <property type="term" value="P:protein transport"/>
    <property type="evidence" value="ECO:0007669"/>
    <property type="project" value="UniProtKB-UniRule"/>
</dbReference>
<feature type="region of interest" description="Disordered" evidence="11">
    <location>
        <begin position="209"/>
        <end position="232"/>
    </location>
</feature>
<evidence type="ECO:0000256" key="9">
    <source>
        <dbReference type="ARBA" id="ARBA00023136"/>
    </source>
</evidence>
<evidence type="ECO:0000256" key="4">
    <source>
        <dbReference type="ARBA" id="ARBA00022475"/>
    </source>
</evidence>
<comment type="caution">
    <text evidence="13">The sequence shown here is derived from an EMBL/GenBank/DDBJ whole genome shotgun (WGS) entry which is preliminary data.</text>
</comment>
<dbReference type="GO" id="GO:0098797">
    <property type="term" value="C:plasma membrane protein complex"/>
    <property type="evidence" value="ECO:0007669"/>
    <property type="project" value="TreeGrafter"/>
</dbReference>
<dbReference type="EMBL" id="QEPW01000011">
    <property type="protein sequence ID" value="RDE90460.1"/>
    <property type="molecule type" value="Genomic_DNA"/>
</dbReference>